<comment type="caution">
    <text evidence="4">The sequence shown here is derived from an EMBL/GenBank/DDBJ whole genome shotgun (WGS) entry which is preliminary data.</text>
</comment>
<dbReference type="Pfam" id="PF00563">
    <property type="entry name" value="EAL"/>
    <property type="match status" value="1"/>
</dbReference>
<evidence type="ECO:0000313" key="5">
    <source>
        <dbReference type="Proteomes" id="UP000255265"/>
    </source>
</evidence>
<dbReference type="InterPro" id="IPR029787">
    <property type="entry name" value="Nucleotide_cyclase"/>
</dbReference>
<feature type="domain" description="GGDEF" evidence="3">
    <location>
        <begin position="271"/>
        <end position="401"/>
    </location>
</feature>
<dbReference type="AlphaFoldDB" id="A0A370F5M2"/>
<dbReference type="CDD" id="cd01949">
    <property type="entry name" value="GGDEF"/>
    <property type="match status" value="1"/>
</dbReference>
<dbReference type="Gene3D" id="3.20.20.450">
    <property type="entry name" value="EAL domain"/>
    <property type="match status" value="1"/>
</dbReference>
<protein>
    <submittedName>
        <fullName evidence="4">Diguanylate cyclase (GGDEF)-like protein</fullName>
    </submittedName>
</protein>
<dbReference type="PROSITE" id="PS50887">
    <property type="entry name" value="GGDEF"/>
    <property type="match status" value="1"/>
</dbReference>
<dbReference type="SUPFAM" id="SSF55073">
    <property type="entry name" value="Nucleotide cyclase"/>
    <property type="match status" value="1"/>
</dbReference>
<dbReference type="EMBL" id="QQAV01000015">
    <property type="protein sequence ID" value="RDI18120.1"/>
    <property type="molecule type" value="Genomic_DNA"/>
</dbReference>
<dbReference type="InterPro" id="IPR035919">
    <property type="entry name" value="EAL_sf"/>
</dbReference>
<feature type="transmembrane region" description="Helical" evidence="1">
    <location>
        <begin position="161"/>
        <end position="179"/>
    </location>
</feature>
<dbReference type="CDD" id="cd01948">
    <property type="entry name" value="EAL"/>
    <property type="match status" value="1"/>
</dbReference>
<feature type="transmembrane region" description="Helical" evidence="1">
    <location>
        <begin position="51"/>
        <end position="71"/>
    </location>
</feature>
<evidence type="ECO:0000259" key="3">
    <source>
        <dbReference type="PROSITE" id="PS50887"/>
    </source>
</evidence>
<dbReference type="GO" id="GO:0071111">
    <property type="term" value="F:cyclic-guanylate-specific phosphodiesterase activity"/>
    <property type="evidence" value="ECO:0007669"/>
    <property type="project" value="InterPro"/>
</dbReference>
<dbReference type="OrthoDB" id="9813903at2"/>
<dbReference type="InterPro" id="IPR050706">
    <property type="entry name" value="Cyclic-di-GMP_PDE-like"/>
</dbReference>
<reference evidence="4 5" key="1">
    <citation type="submission" date="2018-07" db="EMBL/GenBank/DDBJ databases">
        <title>Genomic Encyclopedia of Type Strains, Phase IV (KMG-IV): sequencing the most valuable type-strain genomes for metagenomic binning, comparative biology and taxonomic classification.</title>
        <authorList>
            <person name="Goeker M."/>
        </authorList>
    </citation>
    <scope>NUCLEOTIDE SEQUENCE [LARGE SCALE GENOMIC DNA]</scope>
    <source>
        <strain evidence="4 5">DSM 21352</strain>
    </source>
</reference>
<dbReference type="InterPro" id="IPR000160">
    <property type="entry name" value="GGDEF_dom"/>
</dbReference>
<evidence type="ECO:0000313" key="4">
    <source>
        <dbReference type="EMBL" id="RDI18120.1"/>
    </source>
</evidence>
<dbReference type="InterPro" id="IPR043128">
    <property type="entry name" value="Rev_trsase/Diguanyl_cyclase"/>
</dbReference>
<dbReference type="PROSITE" id="PS50883">
    <property type="entry name" value="EAL"/>
    <property type="match status" value="1"/>
</dbReference>
<dbReference type="NCBIfam" id="TIGR00254">
    <property type="entry name" value="GGDEF"/>
    <property type="match status" value="1"/>
</dbReference>
<dbReference type="Proteomes" id="UP000255265">
    <property type="component" value="Unassembled WGS sequence"/>
</dbReference>
<feature type="transmembrane region" description="Helical" evidence="1">
    <location>
        <begin position="21"/>
        <end position="45"/>
    </location>
</feature>
<gene>
    <name evidence="4" type="ORF">DFR41_11536</name>
</gene>
<keyword evidence="1" id="KW-1133">Transmembrane helix</keyword>
<dbReference type="PANTHER" id="PTHR33121">
    <property type="entry name" value="CYCLIC DI-GMP PHOSPHODIESTERASE PDEF"/>
    <property type="match status" value="1"/>
</dbReference>
<evidence type="ECO:0000256" key="1">
    <source>
        <dbReference type="SAM" id="Phobius"/>
    </source>
</evidence>
<feature type="domain" description="EAL" evidence="2">
    <location>
        <begin position="410"/>
        <end position="658"/>
    </location>
</feature>
<dbReference type="SMART" id="SM00052">
    <property type="entry name" value="EAL"/>
    <property type="match status" value="1"/>
</dbReference>
<keyword evidence="1" id="KW-0812">Transmembrane</keyword>
<proteinExistence type="predicted"/>
<sequence length="658" mass="71510">MHAEHLDAAELRRMVRHDQMVAVRHSVLAAIPINAVLTVAALLMAYSGGELAMGVVWAMLSALVNITRAIVCRLPYRGSEEVTPGQPAAPALSGRWWRTRSVEWHLRAAALLGLCSGGVWALVPLLCDGYTSPQTLFYLTVVCGITAGSVTYGIAYARVPIFFITPALLSVAGCLLVAGGFERQMLALMVFVYLAALIRSGVQSEAAFKRGSLLKNEATAMAERLRQAHESSQAAARELEFRAMHDPLTRLFNRDGFTDTAGRRLQAAGEREQCLLMLDLDGFKAINDVFGHGVGDRVLQDVGGWLSRELERLDAVVGRWGGDEFVVLYDVPGSAQAPEQLARLLTQQIPQASVMEGGQLGVSVGLCVGRGLGVMDMLSFADEALYSAKRAGGDSFRFFDHGLQQALMVRRDVERDLALGLESGGIVLWYQPIFTAGGELHSFEALLRWLHPRHGWVSPEQIVHAAAATGLARRLLSHVLTQVCLAARQLDAAGMGHLPLAVNVSPREMAHLDVDDLVLDTLQRHGVPPRRLQLEITEEVALNAESTQGKLARLAATGVAISIDDFGVGYSSLASLRGDHVRQVKIDRSFISGLDASRDNRLLVGTILQMGRSLGIDVVAEGVERVEELMALRALQCRLMQGYHLCRPAPLDEIVHAR</sequence>
<dbReference type="Gene3D" id="3.30.70.270">
    <property type="match status" value="1"/>
</dbReference>
<dbReference type="SUPFAM" id="SSF141868">
    <property type="entry name" value="EAL domain-like"/>
    <property type="match status" value="1"/>
</dbReference>
<organism evidence="4 5">
    <name type="scientific">Pseudacidovorax intermedius</name>
    <dbReference type="NCBI Taxonomy" id="433924"/>
    <lineage>
        <taxon>Bacteria</taxon>
        <taxon>Pseudomonadati</taxon>
        <taxon>Pseudomonadota</taxon>
        <taxon>Betaproteobacteria</taxon>
        <taxon>Burkholderiales</taxon>
        <taxon>Comamonadaceae</taxon>
        <taxon>Pseudacidovorax</taxon>
    </lineage>
</organism>
<dbReference type="SMART" id="SM00267">
    <property type="entry name" value="GGDEF"/>
    <property type="match status" value="1"/>
</dbReference>
<feature type="transmembrane region" description="Helical" evidence="1">
    <location>
        <begin position="135"/>
        <end position="154"/>
    </location>
</feature>
<accession>A0A370F5M2</accession>
<keyword evidence="5" id="KW-1185">Reference proteome</keyword>
<feature type="transmembrane region" description="Helical" evidence="1">
    <location>
        <begin position="104"/>
        <end position="123"/>
    </location>
</feature>
<name>A0A370F5M2_9BURK</name>
<keyword evidence="1" id="KW-0472">Membrane</keyword>
<evidence type="ECO:0000259" key="2">
    <source>
        <dbReference type="PROSITE" id="PS50883"/>
    </source>
</evidence>
<dbReference type="PANTHER" id="PTHR33121:SF70">
    <property type="entry name" value="SIGNALING PROTEIN YKOW"/>
    <property type="match status" value="1"/>
</dbReference>
<dbReference type="InterPro" id="IPR001633">
    <property type="entry name" value="EAL_dom"/>
</dbReference>
<dbReference type="Pfam" id="PF00990">
    <property type="entry name" value="GGDEF"/>
    <property type="match status" value="1"/>
</dbReference>